<dbReference type="EMBL" id="CAJHUB010000784">
    <property type="protein sequence ID" value="CAD7693585.1"/>
    <property type="molecule type" value="Genomic_DNA"/>
</dbReference>
<reference evidence="2" key="1">
    <citation type="submission" date="2020-12" db="EMBL/GenBank/DDBJ databases">
        <authorList>
            <consortium name="Molecular Ecology Group"/>
        </authorList>
    </citation>
    <scope>NUCLEOTIDE SEQUENCE</scope>
    <source>
        <strain evidence="2">TBG_1078</strain>
    </source>
</reference>
<protein>
    <submittedName>
        <fullName evidence="2">(raccoon dog) hypothetical protein</fullName>
    </submittedName>
</protein>
<feature type="region of interest" description="Disordered" evidence="1">
    <location>
        <begin position="102"/>
        <end position="269"/>
    </location>
</feature>
<evidence type="ECO:0000313" key="3">
    <source>
        <dbReference type="Proteomes" id="UP000645828"/>
    </source>
</evidence>
<feature type="region of interest" description="Disordered" evidence="1">
    <location>
        <begin position="1"/>
        <end position="30"/>
    </location>
</feature>
<dbReference type="AlphaFoldDB" id="A0A811ZYB1"/>
<evidence type="ECO:0000313" key="2">
    <source>
        <dbReference type="EMBL" id="CAD7693585.1"/>
    </source>
</evidence>
<keyword evidence="3" id="KW-1185">Reference proteome</keyword>
<feature type="compositionally biased region" description="Basic residues" evidence="1">
    <location>
        <begin position="108"/>
        <end position="121"/>
    </location>
</feature>
<sequence>MDLGSRRQQRGGGAGRSQGGFLAPPPPPPPVQVYPLGHRQCLYGSFRFQPRNHGSPGLPTSQVVRECSPQPLFSSVAKSKALKVRRGLWPSVGKAWLLPTVPVPVPVPRRRPPRAPARARRSPPEPDHVSQPNSERPAPASAASDWPPGGGAIVRRPNRSSVSHGLPWPRPPGRRRRRPDSSHWQTAGGPERGRAEQRRRRRARSSAAPAAPGARRPRIVPGPVAGGPGRASRVSTAGNAPYTVLLPAPASGTPRRLGSRIQKSQERSC</sequence>
<comment type="caution">
    <text evidence="2">The sequence shown here is derived from an EMBL/GenBank/DDBJ whole genome shotgun (WGS) entry which is preliminary data.</text>
</comment>
<accession>A0A811ZYB1</accession>
<feature type="compositionally biased region" description="Low complexity" evidence="1">
    <location>
        <begin position="137"/>
        <end position="147"/>
    </location>
</feature>
<evidence type="ECO:0000256" key="1">
    <source>
        <dbReference type="SAM" id="MobiDB-lite"/>
    </source>
</evidence>
<name>A0A811ZYB1_NYCPR</name>
<organism evidence="2 3">
    <name type="scientific">Nyctereutes procyonoides</name>
    <name type="common">Raccoon dog</name>
    <name type="synonym">Canis procyonoides</name>
    <dbReference type="NCBI Taxonomy" id="34880"/>
    <lineage>
        <taxon>Eukaryota</taxon>
        <taxon>Metazoa</taxon>
        <taxon>Chordata</taxon>
        <taxon>Craniata</taxon>
        <taxon>Vertebrata</taxon>
        <taxon>Euteleostomi</taxon>
        <taxon>Mammalia</taxon>
        <taxon>Eutheria</taxon>
        <taxon>Laurasiatheria</taxon>
        <taxon>Carnivora</taxon>
        <taxon>Caniformia</taxon>
        <taxon>Canidae</taxon>
        <taxon>Nyctereutes</taxon>
    </lineage>
</organism>
<gene>
    <name evidence="2" type="ORF">NYPRO_LOCUS26377</name>
</gene>
<proteinExistence type="predicted"/>
<feature type="compositionally biased region" description="Low complexity" evidence="1">
    <location>
        <begin position="205"/>
        <end position="223"/>
    </location>
</feature>
<dbReference type="Proteomes" id="UP000645828">
    <property type="component" value="Unassembled WGS sequence"/>
</dbReference>